<dbReference type="InterPro" id="IPR002931">
    <property type="entry name" value="Transglutaminase-like"/>
</dbReference>
<keyword evidence="3" id="KW-1185">Reference proteome</keyword>
<dbReference type="AlphaFoldDB" id="A0A0R2HK88"/>
<dbReference type="PROSITE" id="PS51257">
    <property type="entry name" value="PROKAR_LIPOPROTEIN"/>
    <property type="match status" value="1"/>
</dbReference>
<dbReference type="EMBL" id="JQBL01000024">
    <property type="protein sequence ID" value="KRN49645.1"/>
    <property type="molecule type" value="Genomic_DNA"/>
</dbReference>
<dbReference type="InterPro" id="IPR038765">
    <property type="entry name" value="Papain-like_cys_pep_sf"/>
</dbReference>
<gene>
    <name evidence="2" type="ORF">IV49_GL000954</name>
</gene>
<protein>
    <recommendedName>
        <fullName evidence="1">BIG2 domain-containing protein</fullName>
    </recommendedName>
</protein>
<dbReference type="Gene3D" id="2.60.40.1080">
    <property type="match status" value="1"/>
</dbReference>
<evidence type="ECO:0000313" key="2">
    <source>
        <dbReference type="EMBL" id="KRN49645.1"/>
    </source>
</evidence>
<dbReference type="Proteomes" id="UP000051841">
    <property type="component" value="Unassembled WGS sequence"/>
</dbReference>
<organism evidence="2 3">
    <name type="scientific">Kandleria vitulina DSM 20405</name>
    <dbReference type="NCBI Taxonomy" id="1410657"/>
    <lineage>
        <taxon>Bacteria</taxon>
        <taxon>Bacillati</taxon>
        <taxon>Bacillota</taxon>
        <taxon>Erysipelotrichia</taxon>
        <taxon>Erysipelotrichales</taxon>
        <taxon>Coprobacillaceae</taxon>
        <taxon>Kandleria</taxon>
    </lineage>
</organism>
<proteinExistence type="predicted"/>
<dbReference type="InterPro" id="IPR003343">
    <property type="entry name" value="Big_2"/>
</dbReference>
<name>A0A0R2HK88_9FIRM</name>
<dbReference type="InterPro" id="IPR052557">
    <property type="entry name" value="CAP/Cytokinesis_protein"/>
</dbReference>
<sequence>MNPRKMTRKKIIMIITAFSIALSCFGTSIKFLEGKVRYVKALRISQGSRYNFKITGLKKKQKKKLSYSSSSSRIAHVTKKGNLTASRVGKVKIIGKVGKKKYVTSVAVIAKATTVKKQIRFTNQVVSSGRDIKINANSAVDAYKQIGKAMANRYTRIEVHAPGFGTSINGAKMRESLFDPKANYVSDYDYLSYNACSYAISTNKLILTFTYRTSYNNEVALTNKIRSALSSMSGSGETKIKKIHDYIVNNTEYVSGGYSAYNALIDGGAVCQGYAMLFYKMCEMAGINCRVMTGTAYGSSGAGNHAWNYVNGKYIDVTWDDTTRSTNYYLSRSPLKNHYLDHRSSLVV</sequence>
<dbReference type="GO" id="GO:0005737">
    <property type="term" value="C:cytoplasm"/>
    <property type="evidence" value="ECO:0007669"/>
    <property type="project" value="TreeGrafter"/>
</dbReference>
<dbReference type="InterPro" id="IPR008964">
    <property type="entry name" value="Invasin/intimin_cell_adhesion"/>
</dbReference>
<dbReference type="RefSeq" id="WP_031589281.1">
    <property type="nucleotide sequence ID" value="NZ_JNKN01000016.1"/>
</dbReference>
<evidence type="ECO:0000313" key="3">
    <source>
        <dbReference type="Proteomes" id="UP000051841"/>
    </source>
</evidence>
<evidence type="ECO:0000259" key="1">
    <source>
        <dbReference type="SMART" id="SM00635"/>
    </source>
</evidence>
<accession>A0A0R2HK88</accession>
<dbReference type="SUPFAM" id="SSF49373">
    <property type="entry name" value="Invasin/intimin cell-adhesion fragments"/>
    <property type="match status" value="1"/>
</dbReference>
<dbReference type="PANTHER" id="PTHR46333:SF2">
    <property type="entry name" value="CYTOKINESIS PROTEIN 3"/>
    <property type="match status" value="1"/>
</dbReference>
<comment type="caution">
    <text evidence="2">The sequence shown here is derived from an EMBL/GenBank/DDBJ whole genome shotgun (WGS) entry which is preliminary data.</text>
</comment>
<feature type="domain" description="BIG2" evidence="1">
    <location>
        <begin position="38"/>
        <end position="107"/>
    </location>
</feature>
<dbReference type="PANTHER" id="PTHR46333">
    <property type="entry name" value="CYTOKINESIS PROTEIN 3"/>
    <property type="match status" value="1"/>
</dbReference>
<dbReference type="Pfam" id="PF02368">
    <property type="entry name" value="Big_2"/>
    <property type="match status" value="1"/>
</dbReference>
<dbReference type="SMART" id="SM00635">
    <property type="entry name" value="BID_2"/>
    <property type="match status" value="1"/>
</dbReference>
<dbReference type="Gene3D" id="3.10.620.30">
    <property type="match status" value="1"/>
</dbReference>
<dbReference type="PATRIC" id="fig|1410657.5.peg.992"/>
<dbReference type="Pfam" id="PF01841">
    <property type="entry name" value="Transglut_core"/>
    <property type="match status" value="1"/>
</dbReference>
<dbReference type="SUPFAM" id="SSF54001">
    <property type="entry name" value="Cysteine proteinases"/>
    <property type="match status" value="1"/>
</dbReference>
<reference evidence="2 3" key="1">
    <citation type="journal article" date="2015" name="Genome Announc.">
        <title>Expanding the biotechnology potential of lactobacilli through comparative genomics of 213 strains and associated genera.</title>
        <authorList>
            <person name="Sun Z."/>
            <person name="Harris H.M."/>
            <person name="McCann A."/>
            <person name="Guo C."/>
            <person name="Argimon S."/>
            <person name="Zhang W."/>
            <person name="Yang X."/>
            <person name="Jeffery I.B."/>
            <person name="Cooney J.C."/>
            <person name="Kagawa T.F."/>
            <person name="Liu W."/>
            <person name="Song Y."/>
            <person name="Salvetti E."/>
            <person name="Wrobel A."/>
            <person name="Rasinkangas P."/>
            <person name="Parkhill J."/>
            <person name="Rea M.C."/>
            <person name="O'Sullivan O."/>
            <person name="Ritari J."/>
            <person name="Douillard F.P."/>
            <person name="Paul Ross R."/>
            <person name="Yang R."/>
            <person name="Briner A.E."/>
            <person name="Felis G.E."/>
            <person name="de Vos W.M."/>
            <person name="Barrangou R."/>
            <person name="Klaenhammer T.R."/>
            <person name="Caufield P.W."/>
            <person name="Cui Y."/>
            <person name="Zhang H."/>
            <person name="O'Toole P.W."/>
        </authorList>
    </citation>
    <scope>NUCLEOTIDE SEQUENCE [LARGE SCALE GENOMIC DNA]</scope>
    <source>
        <strain evidence="2 3">DSM 20405</strain>
    </source>
</reference>